<dbReference type="OrthoDB" id="1715602at2759"/>
<protein>
    <recommendedName>
        <fullName evidence="3">HAT C-terminal dimerisation domain-containing protein</fullName>
    </recommendedName>
</protein>
<name>A0A0C9U601_PAXIN</name>
<reference evidence="2" key="2">
    <citation type="submission" date="2015-01" db="EMBL/GenBank/DDBJ databases">
        <title>Evolutionary Origins and Diversification of the Mycorrhizal Mutualists.</title>
        <authorList>
            <consortium name="DOE Joint Genome Institute"/>
            <consortium name="Mycorrhizal Genomics Consortium"/>
            <person name="Kohler A."/>
            <person name="Kuo A."/>
            <person name="Nagy L.G."/>
            <person name="Floudas D."/>
            <person name="Copeland A."/>
            <person name="Barry K.W."/>
            <person name="Cichocki N."/>
            <person name="Veneault-Fourrey C."/>
            <person name="LaButti K."/>
            <person name="Lindquist E.A."/>
            <person name="Lipzen A."/>
            <person name="Lundell T."/>
            <person name="Morin E."/>
            <person name="Murat C."/>
            <person name="Riley R."/>
            <person name="Ohm R."/>
            <person name="Sun H."/>
            <person name="Tunlid A."/>
            <person name="Henrissat B."/>
            <person name="Grigoriev I.V."/>
            <person name="Hibbett D.S."/>
            <person name="Martin F."/>
        </authorList>
    </citation>
    <scope>NUCLEOTIDE SEQUENCE [LARGE SCALE GENOMIC DNA]</scope>
    <source>
        <strain evidence="2">ATCC 200175</strain>
    </source>
</reference>
<proteinExistence type="predicted"/>
<dbReference type="HOGENOM" id="CLU_2121807_0_0_1"/>
<evidence type="ECO:0000313" key="2">
    <source>
        <dbReference type="Proteomes" id="UP000053647"/>
    </source>
</evidence>
<gene>
    <name evidence="1" type="ORF">PAXINDRAFT_115626</name>
</gene>
<dbReference type="EMBL" id="KN819340">
    <property type="protein sequence ID" value="KIJ14867.1"/>
    <property type="molecule type" value="Genomic_DNA"/>
</dbReference>
<evidence type="ECO:0000313" key="1">
    <source>
        <dbReference type="EMBL" id="KIJ14867.1"/>
    </source>
</evidence>
<dbReference type="AlphaFoldDB" id="A0A0C9U601"/>
<sequence length="114" mass="12956">MRYLHGLTVNRSSTSTGVEHVFSQRRHLLHFTRNRLSPSSSRAVLCRGIWLQCNLVGRGLSLTLMTRGSYRPSRYRTVLLVYQSPTAGSTVYTVPPRGRCPLTDPRCHPSRRMA</sequence>
<dbReference type="Proteomes" id="UP000053647">
    <property type="component" value="Unassembled WGS sequence"/>
</dbReference>
<keyword evidence="2" id="KW-1185">Reference proteome</keyword>
<reference evidence="1 2" key="1">
    <citation type="submission" date="2014-06" db="EMBL/GenBank/DDBJ databases">
        <authorList>
            <consortium name="DOE Joint Genome Institute"/>
            <person name="Kuo A."/>
            <person name="Kohler A."/>
            <person name="Nagy L.G."/>
            <person name="Floudas D."/>
            <person name="Copeland A."/>
            <person name="Barry K.W."/>
            <person name="Cichocki N."/>
            <person name="Veneault-Fourrey C."/>
            <person name="LaButti K."/>
            <person name="Lindquist E.A."/>
            <person name="Lipzen A."/>
            <person name="Lundell T."/>
            <person name="Morin E."/>
            <person name="Murat C."/>
            <person name="Sun H."/>
            <person name="Tunlid A."/>
            <person name="Henrissat B."/>
            <person name="Grigoriev I.V."/>
            <person name="Hibbett D.S."/>
            <person name="Martin F."/>
            <person name="Nordberg H.P."/>
            <person name="Cantor M.N."/>
            <person name="Hua S.X."/>
        </authorList>
    </citation>
    <scope>NUCLEOTIDE SEQUENCE [LARGE SCALE GENOMIC DNA]</scope>
    <source>
        <strain evidence="1 2">ATCC 200175</strain>
    </source>
</reference>
<evidence type="ECO:0008006" key="3">
    <source>
        <dbReference type="Google" id="ProtNLM"/>
    </source>
</evidence>
<organism evidence="1 2">
    <name type="scientific">Paxillus involutus ATCC 200175</name>
    <dbReference type="NCBI Taxonomy" id="664439"/>
    <lineage>
        <taxon>Eukaryota</taxon>
        <taxon>Fungi</taxon>
        <taxon>Dikarya</taxon>
        <taxon>Basidiomycota</taxon>
        <taxon>Agaricomycotina</taxon>
        <taxon>Agaricomycetes</taxon>
        <taxon>Agaricomycetidae</taxon>
        <taxon>Boletales</taxon>
        <taxon>Paxilineae</taxon>
        <taxon>Paxillaceae</taxon>
        <taxon>Paxillus</taxon>
    </lineage>
</organism>
<accession>A0A0C9U601</accession>